<dbReference type="SMART" id="SM00530">
    <property type="entry name" value="HTH_XRE"/>
    <property type="match status" value="1"/>
</dbReference>
<sequence>MNYINLDGIGEKISRLRKEQGVTIRELSEYTGYSVGFLSNLETGKNSPTVESLQRVAEALRTDIIEILTKEKQHHTVIRKNERSVFDHPRYKMTIETLDFGYDKQIYEFITIDPGAEEKGIVSRHLFPEVCTVIEGVLTIEVEDSVYTLEEGDSIYIPEKSAHRIYNLGDKKVVTYWVFQKTK</sequence>
<dbReference type="EMBL" id="QJKD01000007">
    <property type="protein sequence ID" value="PXX52448.1"/>
    <property type="molecule type" value="Genomic_DNA"/>
</dbReference>
<dbReference type="CDD" id="cd00093">
    <property type="entry name" value="HTH_XRE"/>
    <property type="match status" value="1"/>
</dbReference>
<comment type="caution">
    <text evidence="3">The sequence shown here is derived from an EMBL/GenBank/DDBJ whole genome shotgun (WGS) entry which is preliminary data.</text>
</comment>
<dbReference type="Gene3D" id="1.10.260.40">
    <property type="entry name" value="lambda repressor-like DNA-binding domains"/>
    <property type="match status" value="1"/>
</dbReference>
<reference evidence="3 4" key="1">
    <citation type="submission" date="2018-05" db="EMBL/GenBank/DDBJ databases">
        <title>Genomic Encyclopedia of Type Strains, Phase IV (KMG-IV): sequencing the most valuable type-strain genomes for metagenomic binning, comparative biology and taxonomic classification.</title>
        <authorList>
            <person name="Goeker M."/>
        </authorList>
    </citation>
    <scope>NUCLEOTIDE SEQUENCE [LARGE SCALE GENOMIC DNA]</scope>
    <source>
        <strain evidence="3 4">DSM 24995</strain>
    </source>
</reference>
<dbReference type="PROSITE" id="PS50943">
    <property type="entry name" value="HTH_CROC1"/>
    <property type="match status" value="1"/>
</dbReference>
<proteinExistence type="predicted"/>
<dbReference type="Pfam" id="PF07883">
    <property type="entry name" value="Cupin_2"/>
    <property type="match status" value="1"/>
</dbReference>
<dbReference type="GO" id="GO:0005829">
    <property type="term" value="C:cytosol"/>
    <property type="evidence" value="ECO:0007669"/>
    <property type="project" value="TreeGrafter"/>
</dbReference>
<evidence type="ECO:0000256" key="1">
    <source>
        <dbReference type="ARBA" id="ARBA00023125"/>
    </source>
</evidence>
<dbReference type="RefSeq" id="WP_110323583.1">
    <property type="nucleotide sequence ID" value="NZ_JAQETU010000009.1"/>
</dbReference>
<dbReference type="InterPro" id="IPR050807">
    <property type="entry name" value="TransReg_Diox_bact_type"/>
</dbReference>
<evidence type="ECO:0000259" key="2">
    <source>
        <dbReference type="PROSITE" id="PS50943"/>
    </source>
</evidence>
<dbReference type="GO" id="GO:0003677">
    <property type="term" value="F:DNA binding"/>
    <property type="evidence" value="ECO:0007669"/>
    <property type="project" value="UniProtKB-KW"/>
</dbReference>
<dbReference type="Proteomes" id="UP000248057">
    <property type="component" value="Unassembled WGS sequence"/>
</dbReference>
<evidence type="ECO:0000313" key="3">
    <source>
        <dbReference type="EMBL" id="PXX52448.1"/>
    </source>
</evidence>
<feature type="domain" description="HTH cro/C1-type" evidence="2">
    <location>
        <begin position="13"/>
        <end position="67"/>
    </location>
</feature>
<keyword evidence="1" id="KW-0238">DNA-binding</keyword>
<dbReference type="Gene3D" id="2.60.120.10">
    <property type="entry name" value="Jelly Rolls"/>
    <property type="match status" value="1"/>
</dbReference>
<dbReference type="InterPro" id="IPR010982">
    <property type="entry name" value="Lambda_DNA-bd_dom_sf"/>
</dbReference>
<name>A0A2V3Y745_9FIRM</name>
<dbReference type="GO" id="GO:0003700">
    <property type="term" value="F:DNA-binding transcription factor activity"/>
    <property type="evidence" value="ECO:0007669"/>
    <property type="project" value="TreeGrafter"/>
</dbReference>
<keyword evidence="4" id="KW-1185">Reference proteome</keyword>
<dbReference type="InterPro" id="IPR001387">
    <property type="entry name" value="Cro/C1-type_HTH"/>
</dbReference>
<dbReference type="InterPro" id="IPR013096">
    <property type="entry name" value="Cupin_2"/>
</dbReference>
<accession>A0A2V3Y745</accession>
<evidence type="ECO:0000313" key="4">
    <source>
        <dbReference type="Proteomes" id="UP000248057"/>
    </source>
</evidence>
<dbReference type="PANTHER" id="PTHR46797">
    <property type="entry name" value="HTH-TYPE TRANSCRIPTIONAL REGULATOR"/>
    <property type="match status" value="1"/>
</dbReference>
<dbReference type="PANTHER" id="PTHR46797:SF2">
    <property type="entry name" value="TRANSCRIPTIONAL REGULATOR"/>
    <property type="match status" value="1"/>
</dbReference>
<organism evidence="3 4">
    <name type="scientific">Hungatella effluvii</name>
    <dbReference type="NCBI Taxonomy" id="1096246"/>
    <lineage>
        <taxon>Bacteria</taxon>
        <taxon>Bacillati</taxon>
        <taxon>Bacillota</taxon>
        <taxon>Clostridia</taxon>
        <taxon>Lachnospirales</taxon>
        <taxon>Lachnospiraceae</taxon>
        <taxon>Hungatella</taxon>
    </lineage>
</organism>
<gene>
    <name evidence="3" type="ORF">DFR60_107134</name>
</gene>
<dbReference type="AlphaFoldDB" id="A0A2V3Y745"/>
<dbReference type="CDD" id="cd02209">
    <property type="entry name" value="cupin_XRE_C"/>
    <property type="match status" value="1"/>
</dbReference>
<dbReference type="GeneID" id="86062243"/>
<dbReference type="SUPFAM" id="SSF47413">
    <property type="entry name" value="lambda repressor-like DNA-binding domains"/>
    <property type="match status" value="1"/>
</dbReference>
<dbReference type="InterPro" id="IPR014710">
    <property type="entry name" value="RmlC-like_jellyroll"/>
</dbReference>
<protein>
    <submittedName>
        <fullName evidence="3">XRE family transcriptional regulator</fullName>
    </submittedName>
</protein>
<dbReference type="SUPFAM" id="SSF51182">
    <property type="entry name" value="RmlC-like cupins"/>
    <property type="match status" value="1"/>
</dbReference>
<dbReference type="InterPro" id="IPR011051">
    <property type="entry name" value="RmlC_Cupin_sf"/>
</dbReference>
<dbReference type="Pfam" id="PF01381">
    <property type="entry name" value="HTH_3"/>
    <property type="match status" value="1"/>
</dbReference>